<evidence type="ECO:0000259" key="2">
    <source>
        <dbReference type="PROSITE" id="PS52048"/>
    </source>
</evidence>
<organism evidence="3 4">
    <name type="scientific">Oryzias melastigma</name>
    <name type="common">Marine medaka</name>
    <dbReference type="NCBI Taxonomy" id="30732"/>
    <lineage>
        <taxon>Eukaryota</taxon>
        <taxon>Metazoa</taxon>
        <taxon>Chordata</taxon>
        <taxon>Craniata</taxon>
        <taxon>Vertebrata</taxon>
        <taxon>Euteleostomi</taxon>
        <taxon>Actinopterygii</taxon>
        <taxon>Neopterygii</taxon>
        <taxon>Teleostei</taxon>
        <taxon>Neoteleostei</taxon>
        <taxon>Acanthomorphata</taxon>
        <taxon>Ovalentaria</taxon>
        <taxon>Atherinomorphae</taxon>
        <taxon>Beloniformes</taxon>
        <taxon>Adrianichthyidae</taxon>
        <taxon>Oryziinae</taxon>
        <taxon>Oryzias</taxon>
    </lineage>
</organism>
<dbReference type="SUPFAM" id="SSF54001">
    <property type="entry name" value="Cysteine proteinases"/>
    <property type="match status" value="1"/>
</dbReference>
<comment type="similarity">
    <text evidence="1">Belongs to the peptidase C12 family.</text>
</comment>
<feature type="domain" description="UCH catalytic" evidence="2">
    <location>
        <begin position="1"/>
        <end position="77"/>
    </location>
</feature>
<dbReference type="GO" id="GO:0004843">
    <property type="term" value="F:cysteine-type deubiquitinase activity"/>
    <property type="evidence" value="ECO:0007669"/>
    <property type="project" value="InterPro"/>
</dbReference>
<evidence type="ECO:0000313" key="3">
    <source>
        <dbReference type="EMBL" id="KAF6728166.1"/>
    </source>
</evidence>
<accession>A0A834FB91</accession>
<evidence type="ECO:0000256" key="1">
    <source>
        <dbReference type="PROSITE-ProRule" id="PRU01393"/>
    </source>
</evidence>
<comment type="caution">
    <text evidence="1">Lacks conserved residue(s) required for the propagation of feature annotation.</text>
</comment>
<dbReference type="PROSITE" id="PS52048">
    <property type="entry name" value="UCH_DOMAIN"/>
    <property type="match status" value="1"/>
</dbReference>
<dbReference type="Pfam" id="PF01088">
    <property type="entry name" value="Peptidase_C12"/>
    <property type="match status" value="1"/>
</dbReference>
<reference evidence="3" key="1">
    <citation type="journal article" name="BMC Genomics">
        <title>Long-read sequencing and de novo genome assembly of marine medaka (Oryzias melastigma).</title>
        <authorList>
            <person name="Liang P."/>
            <person name="Saqib H.S.A."/>
            <person name="Ni X."/>
            <person name="Shen Y."/>
        </authorList>
    </citation>
    <scope>NUCLEOTIDE SEQUENCE</scope>
    <source>
        <strain evidence="3">Bigg-433</strain>
    </source>
</reference>
<proteinExistence type="inferred from homology"/>
<name>A0A834FB91_ORYME</name>
<sequence length="77" mass="8647">MLLFLLTQQHESFRAQQADEVDGGSEVYFLKQKAVNSCGTISLQHAVANNKDKLASDDFYGAPDLTWEKKSYFVSSK</sequence>
<dbReference type="Proteomes" id="UP000646548">
    <property type="component" value="Unassembled WGS sequence"/>
</dbReference>
<dbReference type="Gene3D" id="1.10.418.80">
    <property type="entry name" value="Ubiquitin carboxyl-terminal hydrolase, domain 1"/>
    <property type="match status" value="1"/>
</dbReference>
<comment type="caution">
    <text evidence="3">The sequence shown here is derived from an EMBL/GenBank/DDBJ whole genome shotgun (WGS) entry which is preliminary data.</text>
</comment>
<dbReference type="InterPro" id="IPR001578">
    <property type="entry name" value="Peptidase_C12_UCH"/>
</dbReference>
<keyword evidence="3" id="KW-0378">Hydrolase</keyword>
<gene>
    <name evidence="3" type="ORF">FQA47_007881</name>
</gene>
<dbReference type="GO" id="GO:0006511">
    <property type="term" value="P:ubiquitin-dependent protein catabolic process"/>
    <property type="evidence" value="ECO:0007669"/>
    <property type="project" value="InterPro"/>
</dbReference>
<dbReference type="EMBL" id="WKFB01000291">
    <property type="protein sequence ID" value="KAF6728166.1"/>
    <property type="molecule type" value="Genomic_DNA"/>
</dbReference>
<evidence type="ECO:0000313" key="4">
    <source>
        <dbReference type="Proteomes" id="UP000646548"/>
    </source>
</evidence>
<dbReference type="InterPro" id="IPR038765">
    <property type="entry name" value="Papain-like_cys_pep_sf"/>
</dbReference>
<protein>
    <submittedName>
        <fullName evidence="3">Ubiquitin carboxyl-terminal hydrolase isozyme L1</fullName>
    </submittedName>
</protein>
<dbReference type="AlphaFoldDB" id="A0A834FB91"/>